<dbReference type="GO" id="GO:0019068">
    <property type="term" value="P:virion assembly"/>
    <property type="evidence" value="ECO:0007669"/>
    <property type="project" value="InterPro"/>
</dbReference>
<reference evidence="2" key="1">
    <citation type="submission" date="2018-05" db="EMBL/GenBank/DDBJ databases">
        <title>Complete genome sequnece of Akkermansia muciniphila EB-AMDK-40.</title>
        <authorList>
            <person name="Nam Y.-D."/>
            <person name="Chung W.-H."/>
            <person name="Park Y.S."/>
            <person name="Kang J."/>
        </authorList>
    </citation>
    <scope>NUCLEOTIDE SEQUENCE</scope>
    <source>
        <strain evidence="2">EB-AMDK-40</strain>
    </source>
</reference>
<dbReference type="Pfam" id="PF05136">
    <property type="entry name" value="Phage_portal_2"/>
    <property type="match status" value="1"/>
</dbReference>
<evidence type="ECO:0000256" key="1">
    <source>
        <dbReference type="SAM" id="MobiDB-lite"/>
    </source>
</evidence>
<feature type="compositionally biased region" description="Basic and acidic residues" evidence="1">
    <location>
        <begin position="515"/>
        <end position="525"/>
    </location>
</feature>
<dbReference type="RefSeq" id="WP_102721460.1">
    <property type="nucleotide sequence ID" value="NZ_CP029701.1"/>
</dbReference>
<dbReference type="AlphaFoldDB" id="A0AAE6W384"/>
<accession>A0AAE6W384</accession>
<dbReference type="InterPro" id="IPR006429">
    <property type="entry name" value="Phage_lambda_portal"/>
</dbReference>
<name>A0AAE6W384_9BACT</name>
<gene>
    <name evidence="2" type="ORF">DMI76_13000</name>
</gene>
<feature type="region of interest" description="Disordered" evidence="1">
    <location>
        <begin position="491"/>
        <end position="525"/>
    </location>
</feature>
<sequence>MKRRKRTYKLRMSREDLGSMPEALNQPRALNPQMFGGVQGALPWANGMLYWPTLDDASEMDDYDRAAVMRAARYLYKNSGVIRKAVRDIWLLQGCLMPIPTTQDRDWNRKARSAFLARVASPAAFDVTGKLAWKTMQAWAERKTSIDGDCLCVLARGLDGGGMVAWYSAPKVINPPGLGKEDGWNQGVKTNAQGRPVAYGLETAPGRCVIIPAASAILYQRDPDPAVPRGESDLIHAIRHGVDIAEIHGFTKASVKLSAAVGFVETKPDADKAPGMAVAIGAKKKTGCDEKPENPAQSFEIVTGGGARVVSLAPGRDLKAIYDQRPSPNVAAFIRDLLAEIAYGVGLDAEVLYDINTLGSAAARLILAKLKRWIDERKDTREVYMNRIYRHVLALEMEAGRLPRCKDPAWENVAWVGQRDLTIDLGREGGLAINLIREGLADADRWTLATEGMTAESILERRADLLRRAHEISDVHGIPITELLPGAIGSTHAAHDVHPGPPPEDDEPENAGTGEKSKRDGGENI</sequence>
<dbReference type="Proteomes" id="UP000642553">
    <property type="component" value="Chromosome"/>
</dbReference>
<dbReference type="EMBL" id="CP029701">
    <property type="protein sequence ID" value="QHV64219.1"/>
    <property type="molecule type" value="Genomic_DNA"/>
</dbReference>
<evidence type="ECO:0000313" key="2">
    <source>
        <dbReference type="EMBL" id="QHV64219.1"/>
    </source>
</evidence>
<evidence type="ECO:0000313" key="3">
    <source>
        <dbReference type="Proteomes" id="UP000642553"/>
    </source>
</evidence>
<organism evidence="2 3">
    <name type="scientific">Akkermansia massiliensis</name>
    <dbReference type="NCBI Taxonomy" id="2927224"/>
    <lineage>
        <taxon>Bacteria</taxon>
        <taxon>Pseudomonadati</taxon>
        <taxon>Verrucomicrobiota</taxon>
        <taxon>Verrucomicrobiia</taxon>
        <taxon>Verrucomicrobiales</taxon>
        <taxon>Akkermansiaceae</taxon>
        <taxon>Akkermansia</taxon>
    </lineage>
</organism>
<protein>
    <submittedName>
        <fullName evidence="2">Phage portal protein</fullName>
    </submittedName>
</protein>
<proteinExistence type="predicted"/>
<dbReference type="GO" id="GO:0005198">
    <property type="term" value="F:structural molecule activity"/>
    <property type="evidence" value="ECO:0007669"/>
    <property type="project" value="InterPro"/>
</dbReference>